<dbReference type="EMBL" id="OP765584">
    <property type="protein sequence ID" value="UZT29247.1"/>
    <property type="molecule type" value="Genomic_DNA"/>
</dbReference>
<feature type="region of interest" description="Disordered" evidence="5">
    <location>
        <begin position="59"/>
        <end position="96"/>
    </location>
</feature>
<evidence type="ECO:0000259" key="6">
    <source>
        <dbReference type="PROSITE" id="PS50089"/>
    </source>
</evidence>
<evidence type="ECO:0000256" key="5">
    <source>
        <dbReference type="SAM" id="MobiDB-lite"/>
    </source>
</evidence>
<sequence>MKSYKYKQKNKKNYSKKYKNKKTKYKKYKKYKKNKMKTIKYTGSGPPLTMAQYFKDFSKPENIKKRQKEREQETARKLLEKEITEREKSSDNKQRNRSLIEKEIIERERLSDNKQRKRDKLSKAFLNDECTICLDDLDDNKNKSNIEKCLSCLDNKNNKLYFTGCEHTFHGRCLDKWLKENSDCPLCRSYIHDLTLTTH</sequence>
<dbReference type="PANTHER" id="PTHR14155">
    <property type="entry name" value="RING FINGER DOMAIN-CONTAINING"/>
    <property type="match status" value="1"/>
</dbReference>
<proteinExistence type="predicted"/>
<dbReference type="PANTHER" id="PTHR14155:SF627">
    <property type="entry name" value="OS06G0192800 PROTEIN"/>
    <property type="match status" value="1"/>
</dbReference>
<dbReference type="EMBL" id="OP765507">
    <property type="protein sequence ID" value="UZT28895.1"/>
    <property type="molecule type" value="Genomic_DNA"/>
</dbReference>
<evidence type="ECO:0000313" key="7">
    <source>
        <dbReference type="EMBL" id="UZT28895.1"/>
    </source>
</evidence>
<dbReference type="PROSITE" id="PS50089">
    <property type="entry name" value="ZF_RING_2"/>
    <property type="match status" value="1"/>
</dbReference>
<dbReference type="SMART" id="SM00184">
    <property type="entry name" value="RING"/>
    <property type="match status" value="1"/>
</dbReference>
<keyword evidence="3" id="KW-0862">Zinc</keyword>
<evidence type="ECO:0000256" key="4">
    <source>
        <dbReference type="PROSITE-ProRule" id="PRU00175"/>
    </source>
</evidence>
<dbReference type="Pfam" id="PF13639">
    <property type="entry name" value="zf-RING_2"/>
    <property type="match status" value="1"/>
</dbReference>
<evidence type="ECO:0000256" key="1">
    <source>
        <dbReference type="ARBA" id="ARBA00022723"/>
    </source>
</evidence>
<keyword evidence="1" id="KW-0479">Metal-binding</keyword>
<accession>A0A9E8G6T8</accession>
<feature type="region of interest" description="Disordered" evidence="5">
    <location>
        <begin position="1"/>
        <end position="25"/>
    </location>
</feature>
<evidence type="ECO:0000256" key="2">
    <source>
        <dbReference type="ARBA" id="ARBA00022771"/>
    </source>
</evidence>
<dbReference type="Gene3D" id="3.30.40.10">
    <property type="entry name" value="Zinc/RING finger domain, C3HC4 (zinc finger)"/>
    <property type="match status" value="1"/>
</dbReference>
<protein>
    <submittedName>
        <fullName evidence="8">Peroxisome biogenesis factor 10 variant 2</fullName>
    </submittedName>
</protein>
<name>A0A9E8G6T8_9VIRU</name>
<feature type="domain" description="RING-type" evidence="6">
    <location>
        <begin position="149"/>
        <end position="188"/>
    </location>
</feature>
<dbReference type="SUPFAM" id="SSF57850">
    <property type="entry name" value="RING/U-box"/>
    <property type="match status" value="1"/>
</dbReference>
<evidence type="ECO:0000256" key="3">
    <source>
        <dbReference type="ARBA" id="ARBA00022833"/>
    </source>
</evidence>
<evidence type="ECO:0000313" key="8">
    <source>
        <dbReference type="EMBL" id="UZT29247.1"/>
    </source>
</evidence>
<dbReference type="GO" id="GO:0008270">
    <property type="term" value="F:zinc ion binding"/>
    <property type="evidence" value="ECO:0007669"/>
    <property type="project" value="UniProtKB-KW"/>
</dbReference>
<reference evidence="8" key="1">
    <citation type="submission" date="2022-11" db="EMBL/GenBank/DDBJ databases">
        <title>Genomics discovery of giant fungal viruses from subsurface oceanic crustal fluids.</title>
        <authorList>
            <person name="Bhattacharjee A.S."/>
            <person name="Schulz F."/>
            <person name="Woyke T."/>
            <person name="Orcutt B.N."/>
            <person name="Matinez Martinez J."/>
        </authorList>
    </citation>
    <scope>NUCLEOTIDE SEQUENCE</scope>
    <source>
        <strain evidence="7">VSAG1.JdFR</strain>
        <strain evidence="8">VSAG8.JdFR</strain>
    </source>
</reference>
<dbReference type="InterPro" id="IPR001841">
    <property type="entry name" value="Znf_RING"/>
</dbReference>
<organism evidence="8">
    <name type="scientific">Nucleocytoviricota sp</name>
    <dbReference type="NCBI Taxonomy" id="2809609"/>
    <lineage>
        <taxon>Viruses</taxon>
        <taxon>Varidnaviria</taxon>
        <taxon>Bamfordvirae</taxon>
        <taxon>Nucleocytoviricota</taxon>
    </lineage>
</organism>
<dbReference type="InterPro" id="IPR053238">
    <property type="entry name" value="RING-H2_zinc_finger"/>
</dbReference>
<keyword evidence="2 4" id="KW-0863">Zinc-finger</keyword>
<dbReference type="InterPro" id="IPR013083">
    <property type="entry name" value="Znf_RING/FYVE/PHD"/>
</dbReference>